<dbReference type="EC" id="3.1.3.16" evidence="8"/>
<evidence type="ECO:0000256" key="6">
    <source>
        <dbReference type="ARBA" id="ARBA00047761"/>
    </source>
</evidence>
<dbReference type="GO" id="GO:0005634">
    <property type="term" value="C:nucleus"/>
    <property type="evidence" value="ECO:0007669"/>
    <property type="project" value="TreeGrafter"/>
</dbReference>
<dbReference type="SMART" id="SM00156">
    <property type="entry name" value="PP2Ac"/>
    <property type="match status" value="1"/>
</dbReference>
<dbReference type="GO" id="GO:0005737">
    <property type="term" value="C:cytoplasm"/>
    <property type="evidence" value="ECO:0007669"/>
    <property type="project" value="TreeGrafter"/>
</dbReference>
<evidence type="ECO:0000256" key="3">
    <source>
        <dbReference type="ARBA" id="ARBA00022801"/>
    </source>
</evidence>
<evidence type="ECO:0000256" key="4">
    <source>
        <dbReference type="ARBA" id="ARBA00022912"/>
    </source>
</evidence>
<dbReference type="SUPFAM" id="SSF56300">
    <property type="entry name" value="Metallo-dependent phosphatases"/>
    <property type="match status" value="1"/>
</dbReference>
<dbReference type="AlphaFoldDB" id="A0A183K169"/>
<dbReference type="GO" id="GO:0004722">
    <property type="term" value="F:protein serine/threonine phosphatase activity"/>
    <property type="evidence" value="ECO:0007669"/>
    <property type="project" value="UniProtKB-EC"/>
</dbReference>
<comment type="similarity">
    <text evidence="8">Belongs to the PPP phosphatase family.</text>
</comment>
<reference evidence="12" key="1">
    <citation type="submission" date="2016-06" db="UniProtKB">
        <authorList>
            <consortium name="WormBaseParasite"/>
        </authorList>
    </citation>
    <scope>IDENTIFICATION</scope>
</reference>
<dbReference type="InterPro" id="IPR004843">
    <property type="entry name" value="Calcineurin-like_PHP"/>
</dbReference>
<gene>
    <name evidence="10" type="ORF">SCUD_LOCUS8732</name>
</gene>
<evidence type="ECO:0000256" key="8">
    <source>
        <dbReference type="RuleBase" id="RU004273"/>
    </source>
</evidence>
<comment type="cofactor">
    <cofactor evidence="1">
        <name>Mn(2+)</name>
        <dbReference type="ChEBI" id="CHEBI:29035"/>
    </cofactor>
</comment>
<dbReference type="WBParaSite" id="SCUD_0000873201-mRNA-1">
    <property type="protein sequence ID" value="SCUD_0000873201-mRNA-1"/>
    <property type="gene ID" value="SCUD_0000873201"/>
</dbReference>
<dbReference type="PANTHER" id="PTHR11668">
    <property type="entry name" value="SERINE/THREONINE PROTEIN PHOSPHATASE"/>
    <property type="match status" value="1"/>
</dbReference>
<dbReference type="Pfam" id="PF00149">
    <property type="entry name" value="Metallophos"/>
    <property type="match status" value="1"/>
</dbReference>
<accession>A0A183K169</accession>
<dbReference type="PANTHER" id="PTHR11668:SF300">
    <property type="entry name" value="SERINE_THREONINE-PROTEIN PHOSPHATASE"/>
    <property type="match status" value="1"/>
</dbReference>
<keyword evidence="2" id="KW-0479">Metal-binding</keyword>
<dbReference type="EMBL" id="UZAK01032884">
    <property type="protein sequence ID" value="VDP32215.1"/>
    <property type="molecule type" value="Genomic_DNA"/>
</dbReference>
<organism evidence="12">
    <name type="scientific">Schistosoma curassoni</name>
    <dbReference type="NCBI Taxonomy" id="6186"/>
    <lineage>
        <taxon>Eukaryota</taxon>
        <taxon>Metazoa</taxon>
        <taxon>Spiralia</taxon>
        <taxon>Lophotrochozoa</taxon>
        <taxon>Platyhelminthes</taxon>
        <taxon>Trematoda</taxon>
        <taxon>Digenea</taxon>
        <taxon>Strigeidida</taxon>
        <taxon>Schistosomatoidea</taxon>
        <taxon>Schistosomatidae</taxon>
        <taxon>Schistosoma</taxon>
    </lineage>
</organism>
<dbReference type="PRINTS" id="PR00114">
    <property type="entry name" value="STPHPHTASE"/>
</dbReference>
<evidence type="ECO:0000313" key="10">
    <source>
        <dbReference type="EMBL" id="VDP32215.1"/>
    </source>
</evidence>
<evidence type="ECO:0000313" key="12">
    <source>
        <dbReference type="WBParaSite" id="SCUD_0000873201-mRNA-1"/>
    </source>
</evidence>
<dbReference type="InterPro" id="IPR050341">
    <property type="entry name" value="PP1_catalytic_subunit"/>
</dbReference>
<dbReference type="Gene3D" id="3.60.21.10">
    <property type="match status" value="1"/>
</dbReference>
<keyword evidence="4" id="KW-0904">Protein phosphatase</keyword>
<keyword evidence="3 8" id="KW-0378">Hydrolase</keyword>
<protein>
    <recommendedName>
        <fullName evidence="8">Serine/threonine-protein phosphatase</fullName>
        <ecNumber evidence="8">3.1.3.16</ecNumber>
    </recommendedName>
</protein>
<evidence type="ECO:0000256" key="1">
    <source>
        <dbReference type="ARBA" id="ARBA00001936"/>
    </source>
</evidence>
<dbReference type="GO" id="GO:0046872">
    <property type="term" value="F:metal ion binding"/>
    <property type="evidence" value="ECO:0007669"/>
    <property type="project" value="UniProtKB-KW"/>
</dbReference>
<proteinExistence type="inferred from homology"/>
<evidence type="ECO:0000259" key="9">
    <source>
        <dbReference type="PROSITE" id="PS00125"/>
    </source>
</evidence>
<dbReference type="PROSITE" id="PS00125">
    <property type="entry name" value="SER_THR_PHOSPHATASE"/>
    <property type="match status" value="1"/>
</dbReference>
<comment type="catalytic activity">
    <reaction evidence="7 8">
        <text>O-phospho-L-threonyl-[protein] + H2O = L-threonyl-[protein] + phosphate</text>
        <dbReference type="Rhea" id="RHEA:47004"/>
        <dbReference type="Rhea" id="RHEA-COMP:11060"/>
        <dbReference type="Rhea" id="RHEA-COMP:11605"/>
        <dbReference type="ChEBI" id="CHEBI:15377"/>
        <dbReference type="ChEBI" id="CHEBI:30013"/>
        <dbReference type="ChEBI" id="CHEBI:43474"/>
        <dbReference type="ChEBI" id="CHEBI:61977"/>
        <dbReference type="EC" id="3.1.3.16"/>
    </reaction>
</comment>
<evidence type="ECO:0000256" key="2">
    <source>
        <dbReference type="ARBA" id="ARBA00022723"/>
    </source>
</evidence>
<evidence type="ECO:0000256" key="7">
    <source>
        <dbReference type="ARBA" id="ARBA00048336"/>
    </source>
</evidence>
<name>A0A183K169_9TREM</name>
<reference evidence="10 11" key="2">
    <citation type="submission" date="2018-11" db="EMBL/GenBank/DDBJ databases">
        <authorList>
            <consortium name="Pathogen Informatics"/>
        </authorList>
    </citation>
    <scope>NUCLEOTIDE SEQUENCE [LARGE SCALE GENOMIC DNA]</scope>
    <source>
        <strain evidence="10">Dakar</strain>
        <strain evidence="11">Dakar, Senegal</strain>
    </source>
</reference>
<comment type="catalytic activity">
    <reaction evidence="6">
        <text>O-phospho-L-seryl-[protein] + H2O = L-seryl-[protein] + phosphate</text>
        <dbReference type="Rhea" id="RHEA:20629"/>
        <dbReference type="Rhea" id="RHEA-COMP:9863"/>
        <dbReference type="Rhea" id="RHEA-COMP:11604"/>
        <dbReference type="ChEBI" id="CHEBI:15377"/>
        <dbReference type="ChEBI" id="CHEBI:29999"/>
        <dbReference type="ChEBI" id="CHEBI:43474"/>
        <dbReference type="ChEBI" id="CHEBI:83421"/>
        <dbReference type="EC" id="3.1.3.16"/>
    </reaction>
</comment>
<keyword evidence="5" id="KW-0464">Manganese</keyword>
<dbReference type="STRING" id="6186.A0A183K169"/>
<dbReference type="InterPro" id="IPR006186">
    <property type="entry name" value="Ser/Thr-sp_prot-phosphatase"/>
</dbReference>
<evidence type="ECO:0000313" key="11">
    <source>
        <dbReference type="Proteomes" id="UP000279833"/>
    </source>
</evidence>
<sequence length="202" mass="23035">MQSQEELNLDQLIEVLSYDKKDLPIELTEKTIANNQRQVGSSRAKILMRGVTEQQLLDLAHSARALFMSEPVLVHITSPLIIVGDLHGQHTDLLQYFKRCGKPPDQKYLFLGDYVDRGRQSLETISLILAYKLKYPDKLAVLRGNHECSRINRTVIDHSLTGICAPCTYIPELMYTPELEHNTIHLAHESRIGRNVRHGFHG</sequence>
<keyword evidence="11" id="KW-1185">Reference proteome</keyword>
<dbReference type="InterPro" id="IPR029052">
    <property type="entry name" value="Metallo-depent_PP-like"/>
</dbReference>
<evidence type="ECO:0000256" key="5">
    <source>
        <dbReference type="ARBA" id="ARBA00023211"/>
    </source>
</evidence>
<dbReference type="Proteomes" id="UP000279833">
    <property type="component" value="Unassembled WGS sequence"/>
</dbReference>
<feature type="domain" description="Serine/threonine specific protein phosphatases" evidence="9">
    <location>
        <begin position="142"/>
        <end position="147"/>
    </location>
</feature>